<dbReference type="EMBL" id="FNUT01000001">
    <property type="protein sequence ID" value="SEF42420.1"/>
    <property type="molecule type" value="Genomic_DNA"/>
</dbReference>
<feature type="transmembrane region" description="Helical" evidence="1">
    <location>
        <begin position="6"/>
        <end position="28"/>
    </location>
</feature>
<protein>
    <submittedName>
        <fullName evidence="2">Uncharacterized protein</fullName>
    </submittedName>
</protein>
<name>A0A1H5RVZ4_9SPHI</name>
<evidence type="ECO:0000313" key="3">
    <source>
        <dbReference type="Proteomes" id="UP000236731"/>
    </source>
</evidence>
<keyword evidence="1" id="KW-0812">Transmembrane</keyword>
<keyword evidence="3" id="KW-1185">Reference proteome</keyword>
<keyword evidence="1" id="KW-1133">Transmembrane helix</keyword>
<dbReference type="Proteomes" id="UP000236731">
    <property type="component" value="Unassembled WGS sequence"/>
</dbReference>
<accession>A0A1H5RVZ4</accession>
<gene>
    <name evidence="2" type="ORF">SAMN05421877_10184</name>
</gene>
<evidence type="ECO:0000256" key="1">
    <source>
        <dbReference type="SAM" id="Phobius"/>
    </source>
</evidence>
<dbReference type="AlphaFoldDB" id="A0A1H5RVZ4"/>
<sequence>MFNLETLLLLLIAAMLKFAFDCLVKIIFKDSK</sequence>
<proteinExistence type="predicted"/>
<reference evidence="3" key="1">
    <citation type="submission" date="2016-10" db="EMBL/GenBank/DDBJ databases">
        <authorList>
            <person name="Varghese N."/>
            <person name="Submissions S."/>
        </authorList>
    </citation>
    <scope>NUCLEOTIDE SEQUENCE [LARGE SCALE GENOMIC DNA]</scope>
    <source>
        <strain evidence="3">DSM 22361</strain>
    </source>
</reference>
<evidence type="ECO:0000313" key="2">
    <source>
        <dbReference type="EMBL" id="SEF42420.1"/>
    </source>
</evidence>
<keyword evidence="1" id="KW-0472">Membrane</keyword>
<organism evidence="2 3">
    <name type="scientific">Sphingobacterium lactis</name>
    <dbReference type="NCBI Taxonomy" id="797291"/>
    <lineage>
        <taxon>Bacteria</taxon>
        <taxon>Pseudomonadati</taxon>
        <taxon>Bacteroidota</taxon>
        <taxon>Sphingobacteriia</taxon>
        <taxon>Sphingobacteriales</taxon>
        <taxon>Sphingobacteriaceae</taxon>
        <taxon>Sphingobacterium</taxon>
    </lineage>
</organism>